<comment type="subcellular location">
    <subcellularLocation>
        <location evidence="3">Cytoplasm</location>
    </subcellularLocation>
    <subcellularLocation>
        <location evidence="2">Nucleus</location>
    </subcellularLocation>
</comment>
<comment type="catalytic activity">
    <reaction evidence="17">
        <text>cytidine(6666) in apoB mRNA + H2O + H(+) = uridine(6666) in apoB mRNA + NH4(+)</text>
        <dbReference type="Rhea" id="RHEA:21772"/>
        <dbReference type="Rhea" id="RHEA-COMP:13888"/>
        <dbReference type="Rhea" id="RHEA-COMP:13889"/>
        <dbReference type="ChEBI" id="CHEBI:15377"/>
        <dbReference type="ChEBI" id="CHEBI:15378"/>
        <dbReference type="ChEBI" id="CHEBI:28938"/>
        <dbReference type="ChEBI" id="CHEBI:65315"/>
        <dbReference type="ChEBI" id="CHEBI:82748"/>
        <dbReference type="EC" id="3.5.4.36"/>
    </reaction>
    <physiologicalReaction direction="left-to-right" evidence="17">
        <dbReference type="Rhea" id="RHEA:21773"/>
    </physiologicalReaction>
</comment>
<dbReference type="PROSITE" id="PS00903">
    <property type="entry name" value="CYT_DCMP_DEAMINASES_1"/>
    <property type="match status" value="1"/>
</dbReference>
<dbReference type="GO" id="GO:0006397">
    <property type="term" value="P:mRNA processing"/>
    <property type="evidence" value="ECO:0007669"/>
    <property type="project" value="UniProtKB-KW"/>
</dbReference>
<protein>
    <recommendedName>
        <fullName evidence="6">C-&gt;U-editing enzyme APOBEC-1</fullName>
        <ecNumber evidence="5">3.5.4.36</ecNumber>
    </recommendedName>
    <alternativeName>
        <fullName evidence="13">mRNA(cytosine(6666)) deaminase 1</fullName>
    </alternativeName>
</protein>
<reference evidence="18" key="3">
    <citation type="submission" date="2025-09" db="UniProtKB">
        <authorList>
            <consortium name="Ensembl"/>
        </authorList>
    </citation>
    <scope>IDENTIFICATION</scope>
</reference>
<dbReference type="GO" id="GO:0008270">
    <property type="term" value="F:zinc ion binding"/>
    <property type="evidence" value="ECO:0007669"/>
    <property type="project" value="InterPro"/>
</dbReference>
<evidence type="ECO:0000256" key="1">
    <source>
        <dbReference type="ARBA" id="ARBA00001947"/>
    </source>
</evidence>
<dbReference type="InterPro" id="IPR016192">
    <property type="entry name" value="APOBEC/CMP_deaminase_Zn-bd"/>
</dbReference>
<dbReference type="OMA" id="LTLQNCH"/>
<evidence type="ECO:0000256" key="8">
    <source>
        <dbReference type="ARBA" id="ARBA00022664"/>
    </source>
</evidence>
<keyword evidence="9" id="KW-0479">Metal-binding</keyword>
<comment type="function">
    <text evidence="14">Cytidine deaminase catalyzing the cytidine to uridine postranscriptional editing of a variety of mRNAs. Form complexes with cofactors that confer differential editing activity and selectivity. Responsible for the postranscriptional editing of a CAA codon for Gln to a UAA codon for stop in the apolipoprotein B mRNA. Also involved in CGA (Arg) to UGA (Stop) editing in the NF1 mRNA. May also play a role in the epigenetic regulation of gene expression by participating in DNA demethylation.</text>
</comment>
<dbReference type="GO" id="GO:0003723">
    <property type="term" value="F:RNA binding"/>
    <property type="evidence" value="ECO:0007669"/>
    <property type="project" value="TreeGrafter"/>
</dbReference>
<evidence type="ECO:0000256" key="9">
    <source>
        <dbReference type="ARBA" id="ARBA00022723"/>
    </source>
</evidence>
<comment type="similarity">
    <text evidence="4">Belongs to the cytidine and deoxycytidylate deaminase family.</text>
</comment>
<evidence type="ECO:0000313" key="19">
    <source>
        <dbReference type="Proteomes" id="UP000694553"/>
    </source>
</evidence>
<comment type="subunit">
    <text evidence="15">Homodimer. Interacts with A1CF; form an mRNA editing complex. Interacts with RBM47; form an mRNA editing complex. Found in a complex with CELF2/CUGBP2 and A1CF. Interacts with HNRPAB. Interacts with SYNCRIP.</text>
</comment>
<evidence type="ECO:0000256" key="3">
    <source>
        <dbReference type="ARBA" id="ARBA00004496"/>
    </source>
</evidence>
<dbReference type="Proteomes" id="UP000694553">
    <property type="component" value="Unassembled WGS sequence"/>
</dbReference>
<evidence type="ECO:0000313" key="18">
    <source>
        <dbReference type="Ensembl" id="ENSCMUP00000031735.1"/>
    </source>
</evidence>
<organism evidence="18 19">
    <name type="scientific">Corvus moneduloides</name>
    <name type="common">New Caledonian crow</name>
    <dbReference type="NCBI Taxonomy" id="1196302"/>
    <lineage>
        <taxon>Eukaryota</taxon>
        <taxon>Metazoa</taxon>
        <taxon>Chordata</taxon>
        <taxon>Craniata</taxon>
        <taxon>Vertebrata</taxon>
        <taxon>Euteleostomi</taxon>
        <taxon>Archelosauria</taxon>
        <taxon>Archosauria</taxon>
        <taxon>Dinosauria</taxon>
        <taxon>Saurischia</taxon>
        <taxon>Theropoda</taxon>
        <taxon>Coelurosauria</taxon>
        <taxon>Aves</taxon>
        <taxon>Neognathae</taxon>
        <taxon>Neoaves</taxon>
        <taxon>Telluraves</taxon>
        <taxon>Australaves</taxon>
        <taxon>Passeriformes</taxon>
        <taxon>Corvoidea</taxon>
        <taxon>Corvidae</taxon>
        <taxon>Corvus</taxon>
    </lineage>
</organism>
<dbReference type="InterPro" id="IPR041547">
    <property type="entry name" value="APOBEC1"/>
</dbReference>
<evidence type="ECO:0000256" key="7">
    <source>
        <dbReference type="ARBA" id="ARBA00022490"/>
    </source>
</evidence>
<evidence type="ECO:0000256" key="17">
    <source>
        <dbReference type="ARBA" id="ARBA00049310"/>
    </source>
</evidence>
<dbReference type="SUPFAM" id="SSF53927">
    <property type="entry name" value="Cytidine deaminase-like"/>
    <property type="match status" value="1"/>
</dbReference>
<dbReference type="PROSITE" id="PS51747">
    <property type="entry name" value="CYT_DCMP_DEAMINASES_2"/>
    <property type="match status" value="1"/>
</dbReference>
<gene>
    <name evidence="18" type="primary">LOC116439420</name>
</gene>
<reference evidence="18" key="2">
    <citation type="submission" date="2025-08" db="UniProtKB">
        <authorList>
            <consortium name="Ensembl"/>
        </authorList>
    </citation>
    <scope>IDENTIFICATION</scope>
</reference>
<keyword evidence="19" id="KW-1185">Reference proteome</keyword>
<reference evidence="19" key="1">
    <citation type="submission" date="2019-10" db="EMBL/GenBank/DDBJ databases">
        <title>Corvus moneduloides (New Caledonian crow) genome, bCorMon1, primary haplotype.</title>
        <authorList>
            <person name="Rutz C."/>
            <person name="Fungtammasan C."/>
            <person name="Mountcastle J."/>
            <person name="Formenti G."/>
            <person name="Chow W."/>
            <person name="Howe K."/>
            <person name="Steele M.P."/>
            <person name="Fernandes J."/>
            <person name="Gilbert M.T.P."/>
            <person name="Fedrigo O."/>
            <person name="Jarvis E.D."/>
            <person name="Gemmell N."/>
        </authorList>
    </citation>
    <scope>NUCLEOTIDE SEQUENCE [LARGE SCALE GENOMIC DNA]</scope>
</reference>
<dbReference type="InterPro" id="IPR016193">
    <property type="entry name" value="Cytidine_deaminase-like"/>
</dbReference>
<dbReference type="GO" id="GO:0005737">
    <property type="term" value="C:cytoplasm"/>
    <property type="evidence" value="ECO:0007669"/>
    <property type="project" value="UniProtKB-SubCell"/>
</dbReference>
<evidence type="ECO:0000256" key="16">
    <source>
        <dbReference type="ARBA" id="ARBA00049034"/>
    </source>
</evidence>
<accession>A0A8U7M0H5</accession>
<keyword evidence="11" id="KW-0862">Zinc</keyword>
<dbReference type="EC" id="3.5.4.36" evidence="5"/>
<dbReference type="CDD" id="cd01283">
    <property type="entry name" value="cytidine_deaminase"/>
    <property type="match status" value="1"/>
</dbReference>
<dbReference type="Pfam" id="PF18774">
    <property type="entry name" value="APOBEC4_like"/>
    <property type="match status" value="1"/>
</dbReference>
<name>A0A8U7M0H5_CORMO</name>
<evidence type="ECO:0000256" key="5">
    <source>
        <dbReference type="ARBA" id="ARBA00012742"/>
    </source>
</evidence>
<sequence length="205" mass="24642">NLGITVLPVLLFRWKIEPGDFQINYSPSQHRRGVYLLYEIRWRRGSIWRNWCSNTHRQHAEVNFLENCFKDRPQVPCSITWFLSASPCGKCSERILEFLKSRPYVTLKIYAAKLFRHYDIRNREGLCNLGMHGVTIHIMNPEDYSYCWRNFVVYQPGDHYWTQDFNAHYFLNCRELLRIYLVSRHPKKTPGEKINAKNPRKRRFG</sequence>
<evidence type="ECO:0000256" key="11">
    <source>
        <dbReference type="ARBA" id="ARBA00022833"/>
    </source>
</evidence>
<dbReference type="GO" id="GO:0016554">
    <property type="term" value="P:cytidine to uridine editing"/>
    <property type="evidence" value="ECO:0007669"/>
    <property type="project" value="TreeGrafter"/>
</dbReference>
<dbReference type="PANTHER" id="PTHR13857">
    <property type="entry name" value="MRNA EDITING ENZYME"/>
    <property type="match status" value="1"/>
</dbReference>
<keyword evidence="7" id="KW-0963">Cytoplasm</keyword>
<dbReference type="AlphaFoldDB" id="A0A8U7M0H5"/>
<dbReference type="Gene3D" id="3.40.140.10">
    <property type="entry name" value="Cytidine Deaminase, domain 2"/>
    <property type="match status" value="1"/>
</dbReference>
<keyword evidence="12" id="KW-0539">Nucleus</keyword>
<evidence type="ECO:0000256" key="6">
    <source>
        <dbReference type="ARBA" id="ARBA00014786"/>
    </source>
</evidence>
<evidence type="ECO:0000256" key="2">
    <source>
        <dbReference type="ARBA" id="ARBA00004123"/>
    </source>
</evidence>
<dbReference type="Ensembl" id="ENSCMUT00000031196.1">
    <property type="protein sequence ID" value="ENSCMUP00000031735.1"/>
    <property type="gene ID" value="ENSCMUG00000012505.2"/>
</dbReference>
<comment type="cofactor">
    <cofactor evidence="1">
        <name>Zn(2+)</name>
        <dbReference type="ChEBI" id="CHEBI:29105"/>
    </cofactor>
</comment>
<evidence type="ECO:0000256" key="15">
    <source>
        <dbReference type="ARBA" id="ARBA00046509"/>
    </source>
</evidence>
<keyword evidence="8" id="KW-0507">mRNA processing</keyword>
<proteinExistence type="inferred from homology"/>
<dbReference type="PANTHER" id="PTHR13857:SF26">
    <property type="entry name" value="C-U-EDITING ENZYME APOBEC-1"/>
    <property type="match status" value="1"/>
</dbReference>
<evidence type="ECO:0000256" key="13">
    <source>
        <dbReference type="ARBA" id="ARBA00031639"/>
    </source>
</evidence>
<keyword evidence="10" id="KW-0378">Hydrolase</keyword>
<evidence type="ECO:0000256" key="14">
    <source>
        <dbReference type="ARBA" id="ARBA00045552"/>
    </source>
</evidence>
<evidence type="ECO:0000256" key="10">
    <source>
        <dbReference type="ARBA" id="ARBA00022801"/>
    </source>
</evidence>
<dbReference type="InterPro" id="IPR050610">
    <property type="entry name" value="APOBEC_Cyt_Deaminase"/>
</dbReference>
<comment type="catalytic activity">
    <reaction evidence="16">
        <text>a cytidine in mRNA + H2O + H(+) = a uridine in mRNA + NH4(+)</text>
        <dbReference type="Rhea" id="RHEA:74355"/>
        <dbReference type="Rhea" id="RHEA-COMP:14658"/>
        <dbReference type="Rhea" id="RHEA-COMP:15145"/>
        <dbReference type="ChEBI" id="CHEBI:15377"/>
        <dbReference type="ChEBI" id="CHEBI:15378"/>
        <dbReference type="ChEBI" id="CHEBI:28938"/>
        <dbReference type="ChEBI" id="CHEBI:65315"/>
        <dbReference type="ChEBI" id="CHEBI:82748"/>
    </reaction>
    <physiologicalReaction direction="left-to-right" evidence="16">
        <dbReference type="Rhea" id="RHEA:74356"/>
    </physiologicalReaction>
</comment>
<dbReference type="InterPro" id="IPR002125">
    <property type="entry name" value="CMP_dCMP_dom"/>
</dbReference>
<evidence type="ECO:0000256" key="4">
    <source>
        <dbReference type="ARBA" id="ARBA00006576"/>
    </source>
</evidence>
<dbReference type="GO" id="GO:0004126">
    <property type="term" value="F:cytidine deaminase activity"/>
    <property type="evidence" value="ECO:0007669"/>
    <property type="project" value="TreeGrafter"/>
</dbReference>
<evidence type="ECO:0000256" key="12">
    <source>
        <dbReference type="ARBA" id="ARBA00023242"/>
    </source>
</evidence>
<dbReference type="GO" id="GO:0005634">
    <property type="term" value="C:nucleus"/>
    <property type="evidence" value="ECO:0007669"/>
    <property type="project" value="UniProtKB-SubCell"/>
</dbReference>